<dbReference type="eggNOG" id="ENOG502R2JE">
    <property type="taxonomic scope" value="Eukaryota"/>
</dbReference>
<dbReference type="RefSeq" id="XP_001032727.2">
    <property type="nucleotide sequence ID" value="XM_001032727.2"/>
</dbReference>
<dbReference type="InParanoid" id="I7M6E6"/>
<accession>I7M6E6</accession>
<feature type="coiled-coil region" evidence="1">
    <location>
        <begin position="312"/>
        <end position="467"/>
    </location>
</feature>
<sequence length="582" mass="69481">MMLEQSEGGVDHIIQENKDLKKALKQLKNTLDRTIDDYETLKNIHEDFKQHYQKLKDEKSEQVQRIQVVINEKNDIENHYEQVVKNLKNQIEEKQREIEYIQAKVLPSLDQDMIRVRLLNELEAPHRIELEAKQLEIERLQEKHYDLKRQLELFKTKYEVITAEAQRDIRELKEKHKIELKDMMLELQINQEKTIETQKEKQQAKMFKKEAEELRAQLLLKDEDIFNLKKLIDQEKQDKSDQIQKFVEEISELKEQIRQSKTENEKQQDHISDLENEIKHQYQKQQQSPNQKGSDLSPKRYIDYQGGELHQLRDNEYLIKNLQAKIQEQKQKFEEEIQINRQAEKKMEDQIDKLRREKRDLQNEYQKFISESSDKLSDEKRKVLDLQNKVKDLDREKDSLTDQIRQLQNQSGFPKEIRNFSNNAKDLSSLKEVESLTRKNKQLKEKLKEANQKIMKLLSEKILEKKRDQDIQIMNQHNTQLSGLINQYNTQGNVGTLGSLNQNLRSQALNYSAPNIQPNNSYQGIQTNNYNTQGAIQNTGNFYTVADVIKTDLDHHRDRLNHVKNHIEDMNRISNQQFYKPY</sequence>
<keyword evidence="1" id="KW-0175">Coiled coil</keyword>
<dbReference type="AlphaFoldDB" id="I7M6E6"/>
<proteinExistence type="predicted"/>
<feature type="region of interest" description="Disordered" evidence="2">
    <location>
        <begin position="279"/>
        <end position="301"/>
    </location>
</feature>
<reference evidence="4" key="1">
    <citation type="journal article" date="2006" name="PLoS Biol.">
        <title>Macronuclear genome sequence of the ciliate Tetrahymena thermophila, a model eukaryote.</title>
        <authorList>
            <person name="Eisen J.A."/>
            <person name="Coyne R.S."/>
            <person name="Wu M."/>
            <person name="Wu D."/>
            <person name="Thiagarajan M."/>
            <person name="Wortman J.R."/>
            <person name="Badger J.H."/>
            <person name="Ren Q."/>
            <person name="Amedeo P."/>
            <person name="Jones K.M."/>
            <person name="Tallon L.J."/>
            <person name="Delcher A.L."/>
            <person name="Salzberg S.L."/>
            <person name="Silva J.C."/>
            <person name="Haas B.J."/>
            <person name="Majoros W.H."/>
            <person name="Farzad M."/>
            <person name="Carlton J.M."/>
            <person name="Smith R.K. Jr."/>
            <person name="Garg J."/>
            <person name="Pearlman R.E."/>
            <person name="Karrer K.M."/>
            <person name="Sun L."/>
            <person name="Manning G."/>
            <person name="Elde N.C."/>
            <person name="Turkewitz A.P."/>
            <person name="Asai D.J."/>
            <person name="Wilkes D.E."/>
            <person name="Wang Y."/>
            <person name="Cai H."/>
            <person name="Collins K."/>
            <person name="Stewart B.A."/>
            <person name="Lee S.R."/>
            <person name="Wilamowska K."/>
            <person name="Weinberg Z."/>
            <person name="Ruzzo W.L."/>
            <person name="Wloga D."/>
            <person name="Gaertig J."/>
            <person name="Frankel J."/>
            <person name="Tsao C.-C."/>
            <person name="Gorovsky M.A."/>
            <person name="Keeling P.J."/>
            <person name="Waller R.F."/>
            <person name="Patron N.J."/>
            <person name="Cherry J.M."/>
            <person name="Stover N.A."/>
            <person name="Krieger C.J."/>
            <person name="del Toro C."/>
            <person name="Ryder H.F."/>
            <person name="Williamson S.C."/>
            <person name="Barbeau R.A."/>
            <person name="Hamilton E.P."/>
            <person name="Orias E."/>
        </authorList>
    </citation>
    <scope>NUCLEOTIDE SEQUENCE [LARGE SCALE GENOMIC DNA]</scope>
    <source>
        <strain evidence="4">SB210</strain>
    </source>
</reference>
<name>I7M6E6_TETTS</name>
<dbReference type="KEGG" id="tet:TTHERM_00530160"/>
<protein>
    <submittedName>
        <fullName evidence="3">Uncharacterized protein</fullName>
    </submittedName>
</protein>
<feature type="coiled-coil region" evidence="1">
    <location>
        <begin position="10"/>
        <end position="104"/>
    </location>
</feature>
<evidence type="ECO:0000313" key="3">
    <source>
        <dbReference type="EMBL" id="EAR85064.2"/>
    </source>
</evidence>
<keyword evidence="4" id="KW-1185">Reference proteome</keyword>
<gene>
    <name evidence="3" type="ORF">TTHERM_00530160</name>
</gene>
<evidence type="ECO:0000256" key="2">
    <source>
        <dbReference type="SAM" id="MobiDB-lite"/>
    </source>
</evidence>
<dbReference type="GeneID" id="7832125"/>
<evidence type="ECO:0000256" key="1">
    <source>
        <dbReference type="SAM" id="Coils"/>
    </source>
</evidence>
<dbReference type="Proteomes" id="UP000009168">
    <property type="component" value="Unassembled WGS sequence"/>
</dbReference>
<dbReference type="STRING" id="312017.I7M6E6"/>
<dbReference type="EMBL" id="GG662522">
    <property type="protein sequence ID" value="EAR85064.2"/>
    <property type="molecule type" value="Genomic_DNA"/>
</dbReference>
<dbReference type="OrthoDB" id="311279at2759"/>
<organism evidence="3 4">
    <name type="scientific">Tetrahymena thermophila (strain SB210)</name>
    <dbReference type="NCBI Taxonomy" id="312017"/>
    <lineage>
        <taxon>Eukaryota</taxon>
        <taxon>Sar</taxon>
        <taxon>Alveolata</taxon>
        <taxon>Ciliophora</taxon>
        <taxon>Intramacronucleata</taxon>
        <taxon>Oligohymenophorea</taxon>
        <taxon>Hymenostomatida</taxon>
        <taxon>Tetrahymenina</taxon>
        <taxon>Tetrahymenidae</taxon>
        <taxon>Tetrahymena</taxon>
    </lineage>
</organism>
<feature type="compositionally biased region" description="Low complexity" evidence="2">
    <location>
        <begin position="283"/>
        <end position="292"/>
    </location>
</feature>
<evidence type="ECO:0000313" key="4">
    <source>
        <dbReference type="Proteomes" id="UP000009168"/>
    </source>
</evidence>